<evidence type="ECO:0000256" key="1">
    <source>
        <dbReference type="SAM" id="MobiDB-lite"/>
    </source>
</evidence>
<dbReference type="InterPro" id="IPR035892">
    <property type="entry name" value="C2_domain_sf"/>
</dbReference>
<dbReference type="SUPFAM" id="SSF49562">
    <property type="entry name" value="C2 domain (Calcium/lipid-binding domain, CaLB)"/>
    <property type="match status" value="1"/>
</dbReference>
<proteinExistence type="predicted"/>
<comment type="caution">
    <text evidence="2">The sequence shown here is derived from an EMBL/GenBank/DDBJ whole genome shotgun (WGS) entry which is preliminary data.</text>
</comment>
<dbReference type="CDD" id="cd00030">
    <property type="entry name" value="C2"/>
    <property type="match status" value="1"/>
</dbReference>
<feature type="region of interest" description="Disordered" evidence="1">
    <location>
        <begin position="244"/>
        <end position="264"/>
    </location>
</feature>
<protein>
    <submittedName>
        <fullName evidence="2">Uncharacterized protein</fullName>
    </submittedName>
</protein>
<feature type="compositionally biased region" description="Low complexity" evidence="1">
    <location>
        <begin position="100"/>
        <end position="117"/>
    </location>
</feature>
<evidence type="ECO:0000313" key="3">
    <source>
        <dbReference type="Proteomes" id="UP001153069"/>
    </source>
</evidence>
<keyword evidence="3" id="KW-1185">Reference proteome</keyword>
<organism evidence="2 3">
    <name type="scientific">Seminavis robusta</name>
    <dbReference type="NCBI Taxonomy" id="568900"/>
    <lineage>
        <taxon>Eukaryota</taxon>
        <taxon>Sar</taxon>
        <taxon>Stramenopiles</taxon>
        <taxon>Ochrophyta</taxon>
        <taxon>Bacillariophyta</taxon>
        <taxon>Bacillariophyceae</taxon>
        <taxon>Bacillariophycidae</taxon>
        <taxon>Naviculales</taxon>
        <taxon>Naviculaceae</taxon>
        <taxon>Seminavis</taxon>
    </lineage>
</organism>
<feature type="compositionally biased region" description="Low complexity" evidence="1">
    <location>
        <begin position="10"/>
        <end position="32"/>
    </location>
</feature>
<dbReference type="Gene3D" id="2.60.40.150">
    <property type="entry name" value="C2 domain"/>
    <property type="match status" value="1"/>
</dbReference>
<dbReference type="EMBL" id="CAICTM010000482">
    <property type="protein sequence ID" value="CAB9511397.1"/>
    <property type="molecule type" value="Genomic_DNA"/>
</dbReference>
<dbReference type="AlphaFoldDB" id="A0A9N8DYS0"/>
<dbReference type="Proteomes" id="UP001153069">
    <property type="component" value="Unassembled WGS sequence"/>
</dbReference>
<name>A0A9N8DYS0_9STRA</name>
<feature type="region of interest" description="Disordered" evidence="1">
    <location>
        <begin position="343"/>
        <end position="371"/>
    </location>
</feature>
<feature type="region of interest" description="Disordered" evidence="1">
    <location>
        <begin position="1"/>
        <end position="38"/>
    </location>
</feature>
<reference evidence="2" key="1">
    <citation type="submission" date="2020-06" db="EMBL/GenBank/DDBJ databases">
        <authorList>
            <consortium name="Plant Systems Biology data submission"/>
        </authorList>
    </citation>
    <scope>NUCLEOTIDE SEQUENCE</scope>
    <source>
        <strain evidence="2">D6</strain>
    </source>
</reference>
<evidence type="ECO:0000313" key="2">
    <source>
        <dbReference type="EMBL" id="CAB9511397.1"/>
    </source>
</evidence>
<feature type="region of interest" description="Disordered" evidence="1">
    <location>
        <begin position="100"/>
        <end position="123"/>
    </location>
</feature>
<accession>A0A9N8DYS0</accession>
<gene>
    <name evidence="2" type="ORF">SEMRO_483_G151970.1</name>
</gene>
<sequence length="444" mass="47922">MKDKSHRRSSSGITGKSKSNTSSNINNNITSSMTKRPEWANMPVLPGMKLATGSSTGSCTEEYVVSLVVEIVSCSNLAASEFLKVPLADAYVKVKLATTGTGTTSTTNTTTTTSSNNKKQSLDIHKTKPISQTNNPHYTLESKSSFVIDGMPVAYLYQAEGLLFKVKHAGDKTELGYLHVTPNALLQATGQDQVIELIHPNTLLPGVAGALTIRCRPAESSDVEFYKFWGYGYFKEYNKYDPAHDDPAATTKSKKKDKSSSKTTSKLWKVSMFGPHKKKKTSKLKKETPPNMASAMVVAASATAAAVEPTTTTTTTYTAPEIVTAPSTDDTVDCSVLDETPAMKEPVTEPQGEGNAATTKEHEDAEIGESEQTKDVTVMSALTDDYNNNSNIVVDDEITTSQQQQEHPAVDPYKAGEVEDLAEATTSNHLMCPDDCFTGNCVIL</sequence>